<dbReference type="InterPro" id="IPR011856">
    <property type="entry name" value="tRNA_endonuc-like_dom_sf"/>
</dbReference>
<reference evidence="3 4" key="1">
    <citation type="submission" date="2020-08" db="EMBL/GenBank/DDBJ databases">
        <title>Genomic Encyclopedia of Type Strains, Phase IV (KMG-IV): sequencing the most valuable type-strain genomes for metagenomic binning, comparative biology and taxonomic classification.</title>
        <authorList>
            <person name="Goeker M."/>
        </authorList>
    </citation>
    <scope>NUCLEOTIDE SEQUENCE [LARGE SCALE GENOMIC DNA]</scope>
    <source>
        <strain evidence="3 4">DSM 29007</strain>
    </source>
</reference>
<dbReference type="GO" id="GO:0003677">
    <property type="term" value="F:DNA binding"/>
    <property type="evidence" value="ECO:0007669"/>
    <property type="project" value="InterPro"/>
</dbReference>
<accession>A0A841H7T3</accession>
<dbReference type="Proteomes" id="UP000582837">
    <property type="component" value="Unassembled WGS sequence"/>
</dbReference>
<dbReference type="GO" id="GO:0043590">
    <property type="term" value="C:bacterial nucleoid"/>
    <property type="evidence" value="ECO:0007669"/>
    <property type="project" value="TreeGrafter"/>
</dbReference>
<evidence type="ECO:0000256" key="1">
    <source>
        <dbReference type="SAM" id="MobiDB-lite"/>
    </source>
</evidence>
<dbReference type="GO" id="GO:0015666">
    <property type="term" value="F:restriction endodeoxyribonuclease activity"/>
    <property type="evidence" value="ECO:0007669"/>
    <property type="project" value="TreeGrafter"/>
</dbReference>
<dbReference type="InterPro" id="IPR011335">
    <property type="entry name" value="Restrct_endonuc-II-like"/>
</dbReference>
<dbReference type="RefSeq" id="WP_205761181.1">
    <property type="nucleotide sequence ID" value="NZ_JABDTL010000001.1"/>
</dbReference>
<dbReference type="SUPFAM" id="SSF52980">
    <property type="entry name" value="Restriction endonuclease-like"/>
    <property type="match status" value="1"/>
</dbReference>
<dbReference type="InterPro" id="IPR007560">
    <property type="entry name" value="Restrct_endonuc_IV_Mrr"/>
</dbReference>
<comment type="caution">
    <text evidence="3">The sequence shown here is derived from an EMBL/GenBank/DDBJ whole genome shotgun (WGS) entry which is preliminary data.</text>
</comment>
<keyword evidence="4" id="KW-1185">Reference proteome</keyword>
<dbReference type="PIRSF" id="PIRSF031853">
    <property type="entry name" value="UPC031853"/>
    <property type="match status" value="1"/>
</dbReference>
<dbReference type="InterPro" id="IPR052906">
    <property type="entry name" value="Type_IV_Methyl-Rstrct_Enzyme"/>
</dbReference>
<feature type="region of interest" description="Disordered" evidence="1">
    <location>
        <begin position="159"/>
        <end position="192"/>
    </location>
</feature>
<dbReference type="GO" id="GO:0009307">
    <property type="term" value="P:DNA restriction-modification system"/>
    <property type="evidence" value="ECO:0007669"/>
    <property type="project" value="InterPro"/>
</dbReference>
<dbReference type="Gene3D" id="3.40.1350.10">
    <property type="match status" value="1"/>
</dbReference>
<dbReference type="PANTHER" id="PTHR30015">
    <property type="entry name" value="MRR RESTRICTION SYSTEM PROTEIN"/>
    <property type="match status" value="1"/>
</dbReference>
<dbReference type="Pfam" id="PF04471">
    <property type="entry name" value="Mrr_cat"/>
    <property type="match status" value="1"/>
</dbReference>
<evidence type="ECO:0000313" key="4">
    <source>
        <dbReference type="Proteomes" id="UP000582837"/>
    </source>
</evidence>
<dbReference type="InterPro" id="IPR016984">
    <property type="entry name" value="UCP031853"/>
</dbReference>
<dbReference type="PANTHER" id="PTHR30015:SF7">
    <property type="entry name" value="TYPE IV METHYL-DIRECTED RESTRICTION ENZYME ECOKMRR"/>
    <property type="match status" value="1"/>
</dbReference>
<evidence type="ECO:0000259" key="2">
    <source>
        <dbReference type="Pfam" id="PF04471"/>
    </source>
</evidence>
<dbReference type="AlphaFoldDB" id="A0A841H7T3"/>
<protein>
    <submittedName>
        <fullName evidence="3">Restriction system protein</fullName>
    </submittedName>
</protein>
<feature type="domain" description="Restriction endonuclease type IV Mrr" evidence="2">
    <location>
        <begin position="212"/>
        <end position="325"/>
    </location>
</feature>
<dbReference type="EMBL" id="JACHIA010000035">
    <property type="protein sequence ID" value="MBB6073974.1"/>
    <property type="molecule type" value="Genomic_DNA"/>
</dbReference>
<name>A0A841H7T3_9BACT</name>
<gene>
    <name evidence="3" type="ORF">HNQ61_005655</name>
</gene>
<evidence type="ECO:0000313" key="3">
    <source>
        <dbReference type="EMBL" id="MBB6073974.1"/>
    </source>
</evidence>
<proteinExistence type="predicted"/>
<organism evidence="3 4">
    <name type="scientific">Longimicrobium terrae</name>
    <dbReference type="NCBI Taxonomy" id="1639882"/>
    <lineage>
        <taxon>Bacteria</taxon>
        <taxon>Pseudomonadati</taxon>
        <taxon>Gemmatimonadota</taxon>
        <taxon>Longimicrobiia</taxon>
        <taxon>Longimicrobiales</taxon>
        <taxon>Longimicrobiaceae</taxon>
        <taxon>Longimicrobium</taxon>
    </lineage>
</organism>
<sequence length="351" mass="39051">MERLWMVRAGERGYLADAFKERQCVAIGFRESGDFTPIQSLAEMRQRIWDTGQDRKPGALGNAASMAWRFRGEMKPGDRVITYDPATRQYLIGEITGGYEYEPGRVPDYAHVRSVSWTSQVNRDDLSVESRNVLGSTLTLFQPGPDVAQELEALAVRAEAGSVDEDPLPPRPSPEAFPQAEPETGPESETDWEVIRRDLVDRAHEFIKDRLLSLSPSDMEELTASVLRAMGYKARVTGKGPDRGRDVTASPDGLGFQSPRIVAEVKHRPRNPIGAPLIRSFLGGLRSGENGLYVSTGGFTQEAKYEAERASFPLTLVDLDDLASLVVEHYDRFDAQGRVLLPLTRIYWPVA</sequence>